<organism evidence="1 2">
    <name type="scientific">Spirosoma liriopis</name>
    <dbReference type="NCBI Taxonomy" id="2937440"/>
    <lineage>
        <taxon>Bacteria</taxon>
        <taxon>Pseudomonadati</taxon>
        <taxon>Bacteroidota</taxon>
        <taxon>Cytophagia</taxon>
        <taxon>Cytophagales</taxon>
        <taxon>Cytophagaceae</taxon>
        <taxon>Spirosoma</taxon>
    </lineage>
</organism>
<sequence>MVKRRVRAVSASQACRQRMLDAKKRLPESVGQQAVMEYVAEKAPELDKLTNATRWHNAWLGRVADPEFTDLVEKAASHFSDKDVETADRLKRFNMKKATN</sequence>
<dbReference type="RefSeq" id="WP_248477526.1">
    <property type="nucleotide sequence ID" value="NZ_JALPRF010000002.1"/>
</dbReference>
<keyword evidence="2" id="KW-1185">Reference proteome</keyword>
<accession>A0ABT0HL78</accession>
<reference evidence="1 2" key="1">
    <citation type="submission" date="2022-04" db="EMBL/GenBank/DDBJ databases">
        <title>Spirosoma sp. strain RP8 genome sequencing and assembly.</title>
        <authorList>
            <person name="Jung Y."/>
        </authorList>
    </citation>
    <scope>NUCLEOTIDE SEQUENCE [LARGE SCALE GENOMIC DNA]</scope>
    <source>
        <strain evidence="1 2">RP8</strain>
    </source>
</reference>
<proteinExistence type="predicted"/>
<dbReference type="EMBL" id="JALPRF010000002">
    <property type="protein sequence ID" value="MCK8492930.1"/>
    <property type="molecule type" value="Genomic_DNA"/>
</dbReference>
<name>A0ABT0HL78_9BACT</name>
<gene>
    <name evidence="1" type="ORF">M0L20_13765</name>
</gene>
<comment type="caution">
    <text evidence="1">The sequence shown here is derived from an EMBL/GenBank/DDBJ whole genome shotgun (WGS) entry which is preliminary data.</text>
</comment>
<protein>
    <submittedName>
        <fullName evidence="1">Uncharacterized protein</fullName>
    </submittedName>
</protein>
<dbReference type="Proteomes" id="UP001202180">
    <property type="component" value="Unassembled WGS sequence"/>
</dbReference>
<evidence type="ECO:0000313" key="2">
    <source>
        <dbReference type="Proteomes" id="UP001202180"/>
    </source>
</evidence>
<evidence type="ECO:0000313" key="1">
    <source>
        <dbReference type="EMBL" id="MCK8492930.1"/>
    </source>
</evidence>